<sequence>MVNSPQTRLCTGSTLRLAAVIAAGLAFLPVSLSHVPSGLPSLMTISTPLHPSHPSFIKMEDRKRSAGDDLAPPTKRQAVNGKASADADLPWASDLEHVA</sequence>
<organism evidence="2 3">
    <name type="scientific">Hyaloscypha bicolor E</name>
    <dbReference type="NCBI Taxonomy" id="1095630"/>
    <lineage>
        <taxon>Eukaryota</taxon>
        <taxon>Fungi</taxon>
        <taxon>Dikarya</taxon>
        <taxon>Ascomycota</taxon>
        <taxon>Pezizomycotina</taxon>
        <taxon>Leotiomycetes</taxon>
        <taxon>Helotiales</taxon>
        <taxon>Hyaloscyphaceae</taxon>
        <taxon>Hyaloscypha</taxon>
        <taxon>Hyaloscypha bicolor</taxon>
    </lineage>
</organism>
<evidence type="ECO:0000256" key="1">
    <source>
        <dbReference type="SAM" id="MobiDB-lite"/>
    </source>
</evidence>
<gene>
    <name evidence="2" type="ORF">K444DRAFT_125569</name>
</gene>
<dbReference type="EMBL" id="KZ613743">
    <property type="protein sequence ID" value="PMD66751.1"/>
    <property type="molecule type" value="Genomic_DNA"/>
</dbReference>
<dbReference type="Proteomes" id="UP000235371">
    <property type="component" value="Unassembled WGS sequence"/>
</dbReference>
<dbReference type="InParanoid" id="A0A2J6TUT2"/>
<feature type="compositionally biased region" description="Basic and acidic residues" evidence="1">
    <location>
        <begin position="58"/>
        <end position="67"/>
    </location>
</feature>
<dbReference type="GeneID" id="36578499"/>
<name>A0A2J6TUT2_9HELO</name>
<protein>
    <submittedName>
        <fullName evidence="2">Uncharacterized protein</fullName>
    </submittedName>
</protein>
<feature type="region of interest" description="Disordered" evidence="1">
    <location>
        <begin position="53"/>
        <end position="99"/>
    </location>
</feature>
<dbReference type="AlphaFoldDB" id="A0A2J6TUT2"/>
<dbReference type="OrthoDB" id="654191at2759"/>
<keyword evidence="3" id="KW-1185">Reference proteome</keyword>
<proteinExistence type="predicted"/>
<evidence type="ECO:0000313" key="3">
    <source>
        <dbReference type="Proteomes" id="UP000235371"/>
    </source>
</evidence>
<dbReference type="STRING" id="1095630.A0A2J6TUT2"/>
<reference evidence="2 3" key="1">
    <citation type="submission" date="2016-04" db="EMBL/GenBank/DDBJ databases">
        <title>A degradative enzymes factory behind the ericoid mycorrhizal symbiosis.</title>
        <authorList>
            <consortium name="DOE Joint Genome Institute"/>
            <person name="Martino E."/>
            <person name="Morin E."/>
            <person name="Grelet G."/>
            <person name="Kuo A."/>
            <person name="Kohler A."/>
            <person name="Daghino S."/>
            <person name="Barry K."/>
            <person name="Choi C."/>
            <person name="Cichocki N."/>
            <person name="Clum A."/>
            <person name="Copeland A."/>
            <person name="Hainaut M."/>
            <person name="Haridas S."/>
            <person name="Labutti K."/>
            <person name="Lindquist E."/>
            <person name="Lipzen A."/>
            <person name="Khouja H.-R."/>
            <person name="Murat C."/>
            <person name="Ohm R."/>
            <person name="Olson A."/>
            <person name="Spatafora J."/>
            <person name="Veneault-Fourrey C."/>
            <person name="Henrissat B."/>
            <person name="Grigoriev I."/>
            <person name="Martin F."/>
            <person name="Perotto S."/>
        </authorList>
    </citation>
    <scope>NUCLEOTIDE SEQUENCE [LARGE SCALE GENOMIC DNA]</scope>
    <source>
        <strain evidence="2 3">E</strain>
    </source>
</reference>
<evidence type="ECO:0000313" key="2">
    <source>
        <dbReference type="EMBL" id="PMD66751.1"/>
    </source>
</evidence>
<accession>A0A2J6TUT2</accession>
<dbReference type="RefSeq" id="XP_024743655.1">
    <property type="nucleotide sequence ID" value="XM_024870417.1"/>
</dbReference>